<feature type="zinc finger region" description="dksA C4-type" evidence="1">
    <location>
        <begin position="89"/>
        <end position="113"/>
    </location>
</feature>
<dbReference type="PROSITE" id="PS51128">
    <property type="entry name" value="ZF_DKSA_2"/>
    <property type="match status" value="1"/>
</dbReference>
<dbReference type="RefSeq" id="WP_341467555.1">
    <property type="nucleotide sequence ID" value="NZ_CP128399.1"/>
</dbReference>
<accession>A0A8T7M3A8</accession>
<dbReference type="Proteomes" id="UP000521676">
    <property type="component" value="Unassembled WGS sequence"/>
</dbReference>
<dbReference type="Gene3D" id="1.20.120.910">
    <property type="entry name" value="DksA, coiled-coil domain"/>
    <property type="match status" value="1"/>
</dbReference>
<evidence type="ECO:0008006" key="7">
    <source>
        <dbReference type="Google" id="ProtNLM"/>
    </source>
</evidence>
<dbReference type="Proteomes" id="UP001431572">
    <property type="component" value="Chromosome 1"/>
</dbReference>
<evidence type="ECO:0000313" key="3">
    <source>
        <dbReference type="EMBL" id="NWJ46296.1"/>
    </source>
</evidence>
<dbReference type="InterPro" id="IPR037187">
    <property type="entry name" value="DnaK_N"/>
</dbReference>
<proteinExistence type="predicted"/>
<protein>
    <recommendedName>
        <fullName evidence="7">DksA C4-type domain-containing protein</fullName>
    </recommendedName>
</protein>
<evidence type="ECO:0000313" key="6">
    <source>
        <dbReference type="Proteomes" id="UP001431572"/>
    </source>
</evidence>
<keyword evidence="2" id="KW-0175">Coiled coil</keyword>
<gene>
    <name evidence="3" type="ORF">HXX08_10505</name>
    <name evidence="4" type="ORF">OZ401_001445</name>
</gene>
<evidence type="ECO:0000256" key="1">
    <source>
        <dbReference type="PROSITE-ProRule" id="PRU00510"/>
    </source>
</evidence>
<organism evidence="3 5">
    <name type="scientific">Candidatus Chlorohelix allophototropha</name>
    <dbReference type="NCBI Taxonomy" id="3003348"/>
    <lineage>
        <taxon>Bacteria</taxon>
        <taxon>Bacillati</taxon>
        <taxon>Chloroflexota</taxon>
        <taxon>Chloroflexia</taxon>
        <taxon>Candidatus Chloroheliales</taxon>
        <taxon>Candidatus Chloroheliaceae</taxon>
        <taxon>Candidatus Chlorohelix</taxon>
    </lineage>
</organism>
<dbReference type="EMBL" id="CP128399">
    <property type="protein sequence ID" value="WJW65667.1"/>
    <property type="molecule type" value="Genomic_DNA"/>
</dbReference>
<reference evidence="3 5" key="1">
    <citation type="submission" date="2020-06" db="EMBL/GenBank/DDBJ databases">
        <title>Anoxygenic phototrophic Chloroflexota member uses a Type I reaction center.</title>
        <authorList>
            <person name="Tsuji J.M."/>
            <person name="Shaw N.A."/>
            <person name="Nagashima S."/>
            <person name="Venkiteswaran J."/>
            <person name="Schiff S.L."/>
            <person name="Hanada S."/>
            <person name="Tank M."/>
            <person name="Neufeld J.D."/>
        </authorList>
    </citation>
    <scope>NUCLEOTIDE SEQUENCE [LARGE SCALE GENOMIC DNA]</scope>
    <source>
        <strain evidence="3">L227-S17</strain>
    </source>
</reference>
<dbReference type="EMBL" id="JACATZ010000001">
    <property type="protein sequence ID" value="NWJ46296.1"/>
    <property type="molecule type" value="Genomic_DNA"/>
</dbReference>
<dbReference type="AlphaFoldDB" id="A0A8T7M3A8"/>
<dbReference type="PANTHER" id="PTHR33823:SF4">
    <property type="entry name" value="GENERAL STRESS PROTEIN 16O"/>
    <property type="match status" value="1"/>
</dbReference>
<evidence type="ECO:0000313" key="5">
    <source>
        <dbReference type="Proteomes" id="UP000521676"/>
    </source>
</evidence>
<evidence type="ECO:0000313" key="4">
    <source>
        <dbReference type="EMBL" id="WJW65667.1"/>
    </source>
</evidence>
<dbReference type="SUPFAM" id="SSF109635">
    <property type="entry name" value="DnaK suppressor protein DksA, alpha-hairpin domain"/>
    <property type="match status" value="1"/>
</dbReference>
<name>A0A8T7M3A8_9CHLR</name>
<dbReference type="PANTHER" id="PTHR33823">
    <property type="entry name" value="RNA POLYMERASE-BINDING TRANSCRIPTION FACTOR DKSA-RELATED"/>
    <property type="match status" value="1"/>
</dbReference>
<keyword evidence="6" id="KW-1185">Reference proteome</keyword>
<feature type="coiled-coil region" evidence="2">
    <location>
        <begin position="3"/>
        <end position="30"/>
    </location>
</feature>
<sequence length="115" mass="12821">MDNAQLTALKATLLAEKARLEEELDRLMIDTRENAADQSAEGSPSEMADIASDVTEQERIMSEREEVRSLLNEIDKALLRFENGTYGLSVVSGKPIPFERLEALPWASKLVGEEK</sequence>
<evidence type="ECO:0000256" key="2">
    <source>
        <dbReference type="SAM" id="Coils"/>
    </source>
</evidence>
<reference evidence="4" key="2">
    <citation type="journal article" date="2024" name="Nature">
        <title>Anoxygenic phototroph of the Chloroflexota uses a type I reaction centre.</title>
        <authorList>
            <person name="Tsuji J.M."/>
            <person name="Shaw N.A."/>
            <person name="Nagashima S."/>
            <person name="Venkiteswaran J.J."/>
            <person name="Schiff S.L."/>
            <person name="Watanabe T."/>
            <person name="Fukui M."/>
            <person name="Hanada S."/>
            <person name="Tank M."/>
            <person name="Neufeld J.D."/>
        </authorList>
    </citation>
    <scope>NUCLEOTIDE SEQUENCE</scope>
    <source>
        <strain evidence="4">L227-S17</strain>
    </source>
</reference>